<protein>
    <submittedName>
        <fullName evidence="7">Glycerate dehydrogenase</fullName>
    </submittedName>
</protein>
<evidence type="ECO:0000259" key="5">
    <source>
        <dbReference type="Pfam" id="PF00389"/>
    </source>
</evidence>
<dbReference type="PROSITE" id="PS00671">
    <property type="entry name" value="D_2_HYDROXYACID_DH_3"/>
    <property type="match status" value="1"/>
</dbReference>
<dbReference type="CDD" id="cd12162">
    <property type="entry name" value="2-Hacid_dh_4"/>
    <property type="match status" value="1"/>
</dbReference>
<keyword evidence="2 4" id="KW-0560">Oxidoreductase</keyword>
<feature type="domain" description="D-isomer specific 2-hydroxyacid dehydrogenase catalytic" evidence="5">
    <location>
        <begin position="24"/>
        <end position="318"/>
    </location>
</feature>
<dbReference type="SUPFAM" id="SSF52283">
    <property type="entry name" value="Formate/glycerate dehydrogenase catalytic domain-like"/>
    <property type="match status" value="1"/>
</dbReference>
<dbReference type="SUPFAM" id="SSF51735">
    <property type="entry name" value="NAD(P)-binding Rossmann-fold domains"/>
    <property type="match status" value="1"/>
</dbReference>
<dbReference type="InterPro" id="IPR029753">
    <property type="entry name" value="D-isomer_DH_CS"/>
</dbReference>
<accession>A0A1M7FQT6</accession>
<dbReference type="EMBL" id="FRBL01000006">
    <property type="protein sequence ID" value="SHM06037.1"/>
    <property type="molecule type" value="Genomic_DNA"/>
</dbReference>
<reference evidence="7 8" key="1">
    <citation type="submission" date="2016-11" db="EMBL/GenBank/DDBJ databases">
        <authorList>
            <person name="Jaros S."/>
            <person name="Januszkiewicz K."/>
            <person name="Wedrychowicz H."/>
        </authorList>
    </citation>
    <scope>NUCLEOTIDE SEQUENCE [LARGE SCALE GENOMIC DNA]</scope>
    <source>
        <strain evidence="7 8">DSM 27406</strain>
    </source>
</reference>
<dbReference type="InterPro" id="IPR006140">
    <property type="entry name" value="D-isomer_DH_NAD-bd"/>
</dbReference>
<dbReference type="Pfam" id="PF02826">
    <property type="entry name" value="2-Hacid_dh_C"/>
    <property type="match status" value="1"/>
</dbReference>
<dbReference type="Pfam" id="PF00389">
    <property type="entry name" value="2-Hacid_dh"/>
    <property type="match status" value="1"/>
</dbReference>
<dbReference type="GO" id="GO:0016616">
    <property type="term" value="F:oxidoreductase activity, acting on the CH-OH group of donors, NAD or NADP as acceptor"/>
    <property type="evidence" value="ECO:0007669"/>
    <property type="project" value="InterPro"/>
</dbReference>
<name>A0A1M7FQT6_9BACT</name>
<dbReference type="STRING" id="1419482.SAMN05444266_106228"/>
<evidence type="ECO:0000313" key="8">
    <source>
        <dbReference type="Proteomes" id="UP000184420"/>
    </source>
</evidence>
<organism evidence="7 8">
    <name type="scientific">Chitinophaga jiangningensis</name>
    <dbReference type="NCBI Taxonomy" id="1419482"/>
    <lineage>
        <taxon>Bacteria</taxon>
        <taxon>Pseudomonadati</taxon>
        <taxon>Bacteroidota</taxon>
        <taxon>Chitinophagia</taxon>
        <taxon>Chitinophagales</taxon>
        <taxon>Chitinophagaceae</taxon>
        <taxon>Chitinophaga</taxon>
    </lineage>
</organism>
<evidence type="ECO:0000256" key="1">
    <source>
        <dbReference type="ARBA" id="ARBA00005854"/>
    </source>
</evidence>
<evidence type="ECO:0000256" key="2">
    <source>
        <dbReference type="ARBA" id="ARBA00023002"/>
    </source>
</evidence>
<evidence type="ECO:0000313" key="7">
    <source>
        <dbReference type="EMBL" id="SHM06037.1"/>
    </source>
</evidence>
<evidence type="ECO:0000256" key="3">
    <source>
        <dbReference type="ARBA" id="ARBA00023027"/>
    </source>
</evidence>
<dbReference type="PANTHER" id="PTHR43761">
    <property type="entry name" value="D-ISOMER SPECIFIC 2-HYDROXYACID DEHYDROGENASE FAMILY PROTEIN (AFU_ORTHOLOGUE AFUA_1G13630)"/>
    <property type="match status" value="1"/>
</dbReference>
<comment type="similarity">
    <text evidence="1 4">Belongs to the D-isomer specific 2-hydroxyacid dehydrogenase family.</text>
</comment>
<dbReference type="FunFam" id="3.40.50.720:FF:000203">
    <property type="entry name" value="D-3-phosphoglycerate dehydrogenase (SerA)"/>
    <property type="match status" value="1"/>
</dbReference>
<gene>
    <name evidence="7" type="ORF">SAMN05444266_106228</name>
</gene>
<keyword evidence="3" id="KW-0520">NAD</keyword>
<dbReference type="GO" id="GO:0051287">
    <property type="term" value="F:NAD binding"/>
    <property type="evidence" value="ECO:0007669"/>
    <property type="project" value="InterPro"/>
</dbReference>
<sequence length="319" mass="33502">MKHIVVLDGYALNPGDLSWDGLEALGKVTVYDRTPESLVVERSKDAEIVLTNKSILSAASIAALPKLEYIGVIATGYNVVDIAAAKERGITVTNVPAYSTAAVAQLTFALILELCHHVGAHSEAVHEGRWSSSKDFSFWDFPLVELAGKVLGIVGLGQIGQAVARIGLAFGMKVIAHHKHPERDKMDGVSFVDLATCFREADVVSLHTPMSAANKEFVNAALLGTMKPGAFLINTSRGGLINEADLAAALRSGRIAGAGVDVLSSEPPPASNPLLGAPNMLITPHIAWATAAARGRLLSAVVANLDAFLSGRSINVVNS</sequence>
<dbReference type="RefSeq" id="WP_073083268.1">
    <property type="nucleotide sequence ID" value="NZ_FRBL01000006.1"/>
</dbReference>
<dbReference type="Gene3D" id="3.40.50.720">
    <property type="entry name" value="NAD(P)-binding Rossmann-like Domain"/>
    <property type="match status" value="2"/>
</dbReference>
<dbReference type="OrthoDB" id="1522997at2"/>
<evidence type="ECO:0000256" key="4">
    <source>
        <dbReference type="RuleBase" id="RU003719"/>
    </source>
</evidence>
<evidence type="ECO:0000259" key="6">
    <source>
        <dbReference type="Pfam" id="PF02826"/>
    </source>
</evidence>
<dbReference type="InterPro" id="IPR006139">
    <property type="entry name" value="D-isomer_2_OHA_DH_cat_dom"/>
</dbReference>
<keyword evidence="8" id="KW-1185">Reference proteome</keyword>
<dbReference type="InterPro" id="IPR050418">
    <property type="entry name" value="D-iso_2-hydroxyacid_DH_PdxB"/>
</dbReference>
<dbReference type="PANTHER" id="PTHR43761:SF1">
    <property type="entry name" value="D-ISOMER SPECIFIC 2-HYDROXYACID DEHYDROGENASE CATALYTIC DOMAIN-CONTAINING PROTEIN-RELATED"/>
    <property type="match status" value="1"/>
</dbReference>
<feature type="domain" description="D-isomer specific 2-hydroxyacid dehydrogenase NAD-binding" evidence="6">
    <location>
        <begin position="108"/>
        <end position="287"/>
    </location>
</feature>
<dbReference type="InterPro" id="IPR036291">
    <property type="entry name" value="NAD(P)-bd_dom_sf"/>
</dbReference>
<proteinExistence type="inferred from homology"/>
<dbReference type="AlphaFoldDB" id="A0A1M7FQT6"/>
<dbReference type="Proteomes" id="UP000184420">
    <property type="component" value="Unassembled WGS sequence"/>
</dbReference>